<dbReference type="Pfam" id="PF09076">
    <property type="entry name" value="Crystall_2"/>
    <property type="match status" value="1"/>
</dbReference>
<dbReference type="Proteomes" id="UP001501578">
    <property type="component" value="Unassembled WGS sequence"/>
</dbReference>
<comment type="caution">
    <text evidence="3">The sequence shown here is derived from an EMBL/GenBank/DDBJ whole genome shotgun (WGS) entry which is preliminary data.</text>
</comment>
<dbReference type="InterPro" id="IPR011024">
    <property type="entry name" value="G_crystallin-like"/>
</dbReference>
<sequence length="121" mass="13109">MKLALPKILTASAVALAALVTFAATPAHAINKVHCRSDGGFLWINNGSAEQDNHCFANRGTVNVAIYGTYVIWAGNNDVAVSYIDDLGGPEVFMLLGRGDSWHYDSPGQDRIHKITRLQIL</sequence>
<protein>
    <recommendedName>
        <fullName evidence="2">Streptomyces killer toxin-like beta/gamma crystallin domain-containing protein</fullName>
    </recommendedName>
</protein>
<dbReference type="SUPFAM" id="SSF49695">
    <property type="entry name" value="gamma-Crystallin-like"/>
    <property type="match status" value="1"/>
</dbReference>
<organism evidence="3 4">
    <name type="scientific">Nonomuraea longicatena</name>
    <dbReference type="NCBI Taxonomy" id="83682"/>
    <lineage>
        <taxon>Bacteria</taxon>
        <taxon>Bacillati</taxon>
        <taxon>Actinomycetota</taxon>
        <taxon>Actinomycetes</taxon>
        <taxon>Streptosporangiales</taxon>
        <taxon>Streptosporangiaceae</taxon>
        <taxon>Nonomuraea</taxon>
    </lineage>
</organism>
<dbReference type="InterPro" id="IPR015161">
    <property type="entry name" value="Sklp_toxin_b/g_crystallin"/>
</dbReference>
<name>A0ABN1Q049_9ACTN</name>
<feature type="chain" id="PRO_5047199292" description="Streptomyces killer toxin-like beta/gamma crystallin domain-containing protein" evidence="1">
    <location>
        <begin position="30"/>
        <end position="121"/>
    </location>
</feature>
<dbReference type="InterPro" id="IPR015791">
    <property type="entry name" value="Antimic/Inh_G_crystallin-like"/>
</dbReference>
<evidence type="ECO:0000313" key="4">
    <source>
        <dbReference type="Proteomes" id="UP001501578"/>
    </source>
</evidence>
<evidence type="ECO:0000313" key="3">
    <source>
        <dbReference type="EMBL" id="GAA0935874.1"/>
    </source>
</evidence>
<dbReference type="Gene3D" id="2.60.20.30">
    <property type="match status" value="1"/>
</dbReference>
<dbReference type="RefSeq" id="WP_343951839.1">
    <property type="nucleotide sequence ID" value="NZ_BAAAHQ010000023.1"/>
</dbReference>
<gene>
    <name evidence="3" type="ORF">GCM10009560_44240</name>
</gene>
<dbReference type="EMBL" id="BAAAHQ010000023">
    <property type="protein sequence ID" value="GAA0935874.1"/>
    <property type="molecule type" value="Genomic_DNA"/>
</dbReference>
<evidence type="ECO:0000259" key="2">
    <source>
        <dbReference type="Pfam" id="PF09076"/>
    </source>
</evidence>
<feature type="signal peptide" evidence="1">
    <location>
        <begin position="1"/>
        <end position="29"/>
    </location>
</feature>
<accession>A0ABN1Q049</accession>
<reference evidence="3 4" key="1">
    <citation type="journal article" date="2019" name="Int. J. Syst. Evol. Microbiol.">
        <title>The Global Catalogue of Microorganisms (GCM) 10K type strain sequencing project: providing services to taxonomists for standard genome sequencing and annotation.</title>
        <authorList>
            <consortium name="The Broad Institute Genomics Platform"/>
            <consortium name="The Broad Institute Genome Sequencing Center for Infectious Disease"/>
            <person name="Wu L."/>
            <person name="Ma J."/>
        </authorList>
    </citation>
    <scope>NUCLEOTIDE SEQUENCE [LARGE SCALE GENOMIC DNA]</scope>
    <source>
        <strain evidence="3 4">JCM 11136</strain>
    </source>
</reference>
<keyword evidence="1" id="KW-0732">Signal</keyword>
<keyword evidence="4" id="KW-1185">Reference proteome</keyword>
<proteinExistence type="predicted"/>
<feature type="domain" description="Streptomyces killer toxin-like beta/gamma crystallin" evidence="2">
    <location>
        <begin position="49"/>
        <end position="83"/>
    </location>
</feature>
<evidence type="ECO:0000256" key="1">
    <source>
        <dbReference type="SAM" id="SignalP"/>
    </source>
</evidence>